<accession>A0AAX3DUS8</accession>
<reference evidence="1" key="1">
    <citation type="journal article" date="2022" name="Biol. Control">
        <title>In silico genomic analysis of Rhodopseudomonas palustris strains revealed potential biocontrol agents and crop yield enhancers.</title>
        <authorList>
            <person name="Surachat K."/>
            <person name="Kantachote D."/>
            <person name="Deachamag P."/>
            <person name="Wonglapsuwan M."/>
        </authorList>
    </citation>
    <scope>NUCLEOTIDE SEQUENCE</scope>
    <source>
        <strain evidence="1">TLS06</strain>
    </source>
</reference>
<proteinExistence type="predicted"/>
<dbReference type="AlphaFoldDB" id="A0AAX3DUS8"/>
<evidence type="ECO:0000313" key="2">
    <source>
        <dbReference type="Proteomes" id="UP001163166"/>
    </source>
</evidence>
<protein>
    <submittedName>
        <fullName evidence="1">Uncharacterized protein</fullName>
    </submittedName>
</protein>
<evidence type="ECO:0000313" key="1">
    <source>
        <dbReference type="EMBL" id="UYO37920.1"/>
    </source>
</evidence>
<dbReference type="RefSeq" id="WP_264073630.1">
    <property type="nucleotide sequence ID" value="NZ_CP076676.1"/>
</dbReference>
<sequence>MNDLYSWIAHQHHGLHTFKSFQDKLEQLAEHHPAQRGLCRVLSHLVQDYIEAFDEAPLPAELARNVHHRLMQLLASLELHGDSERKLADINRLAGFALWPIPQSPSGGEHRPHH</sequence>
<organism evidence="1 2">
    <name type="scientific">Rhodopseudomonas palustris</name>
    <dbReference type="NCBI Taxonomy" id="1076"/>
    <lineage>
        <taxon>Bacteria</taxon>
        <taxon>Pseudomonadati</taxon>
        <taxon>Pseudomonadota</taxon>
        <taxon>Alphaproteobacteria</taxon>
        <taxon>Hyphomicrobiales</taxon>
        <taxon>Nitrobacteraceae</taxon>
        <taxon>Rhodopseudomonas</taxon>
    </lineage>
</organism>
<name>A0AAX3DUS8_RHOPL</name>
<dbReference type="Proteomes" id="UP001163166">
    <property type="component" value="Chromosome"/>
</dbReference>
<gene>
    <name evidence="1" type="ORF">KQX62_14340</name>
</gene>
<dbReference type="EMBL" id="CP076676">
    <property type="protein sequence ID" value="UYO37920.1"/>
    <property type="molecule type" value="Genomic_DNA"/>
</dbReference>